<protein>
    <submittedName>
        <fullName evidence="6">LysR family transcriptional regulator</fullName>
    </submittedName>
</protein>
<dbReference type="PANTHER" id="PTHR30126:SF98">
    <property type="entry name" value="HTH-TYPE TRANSCRIPTIONAL ACTIVATOR BAUR"/>
    <property type="match status" value="1"/>
</dbReference>
<dbReference type="Pfam" id="PF00126">
    <property type="entry name" value="HTH_1"/>
    <property type="match status" value="1"/>
</dbReference>
<dbReference type="EMBL" id="JBALHR010000010">
    <property type="protein sequence ID" value="MEH7829462.1"/>
    <property type="molecule type" value="Genomic_DNA"/>
</dbReference>
<dbReference type="Gene3D" id="3.40.190.10">
    <property type="entry name" value="Periplasmic binding protein-like II"/>
    <property type="match status" value="2"/>
</dbReference>
<keyword evidence="3" id="KW-0238">DNA-binding</keyword>
<dbReference type="SUPFAM" id="SSF46785">
    <property type="entry name" value="Winged helix' DNA-binding domain"/>
    <property type="match status" value="1"/>
</dbReference>
<gene>
    <name evidence="6" type="ORF">V6590_15005</name>
</gene>
<dbReference type="Pfam" id="PF03466">
    <property type="entry name" value="LysR_substrate"/>
    <property type="match status" value="1"/>
</dbReference>
<evidence type="ECO:0000313" key="6">
    <source>
        <dbReference type="EMBL" id="MEH7829462.1"/>
    </source>
</evidence>
<keyword evidence="7" id="KW-1185">Reference proteome</keyword>
<dbReference type="Gene3D" id="1.10.10.10">
    <property type="entry name" value="Winged helix-like DNA-binding domain superfamily/Winged helix DNA-binding domain"/>
    <property type="match status" value="1"/>
</dbReference>
<dbReference type="InterPro" id="IPR000847">
    <property type="entry name" value="LysR_HTH_N"/>
</dbReference>
<reference evidence="6" key="1">
    <citation type="submission" date="2024-02" db="EMBL/GenBank/DDBJ databases">
        <title>Genome sequences of strain Gemmobacter sp. JM10B15.</title>
        <authorList>
            <person name="Zhang M."/>
        </authorList>
    </citation>
    <scope>NUCLEOTIDE SEQUENCE</scope>
    <source>
        <strain evidence="6">JM10B15</strain>
    </source>
</reference>
<organism evidence="6 7">
    <name type="scientific">Gemmobacter denitrificans</name>
    <dbReference type="NCBI Taxonomy" id="3123040"/>
    <lineage>
        <taxon>Bacteria</taxon>
        <taxon>Pseudomonadati</taxon>
        <taxon>Pseudomonadota</taxon>
        <taxon>Alphaproteobacteria</taxon>
        <taxon>Rhodobacterales</taxon>
        <taxon>Paracoccaceae</taxon>
        <taxon>Gemmobacter</taxon>
    </lineage>
</organism>
<evidence type="ECO:0000256" key="3">
    <source>
        <dbReference type="ARBA" id="ARBA00023125"/>
    </source>
</evidence>
<proteinExistence type="inferred from homology"/>
<dbReference type="SMART" id="SM00347">
    <property type="entry name" value="HTH_MARR"/>
    <property type="match status" value="1"/>
</dbReference>
<comment type="similarity">
    <text evidence="1">Belongs to the LysR transcriptional regulatory family.</text>
</comment>
<feature type="domain" description="HTH lysR-type" evidence="5">
    <location>
        <begin position="14"/>
        <end position="71"/>
    </location>
</feature>
<evidence type="ECO:0000256" key="1">
    <source>
        <dbReference type="ARBA" id="ARBA00009437"/>
    </source>
</evidence>
<dbReference type="PANTHER" id="PTHR30126">
    <property type="entry name" value="HTH-TYPE TRANSCRIPTIONAL REGULATOR"/>
    <property type="match status" value="1"/>
</dbReference>
<dbReference type="Proteomes" id="UP001431963">
    <property type="component" value="Unassembled WGS sequence"/>
</dbReference>
<dbReference type="InterPro" id="IPR005119">
    <property type="entry name" value="LysR_subst-bd"/>
</dbReference>
<evidence type="ECO:0000313" key="7">
    <source>
        <dbReference type="Proteomes" id="UP001431963"/>
    </source>
</evidence>
<dbReference type="PRINTS" id="PR00039">
    <property type="entry name" value="HTHLYSR"/>
</dbReference>
<sequence length="319" mass="34564">MRRPTTAEKIARDLDWNLLRVFLALAESRSVTEAAERLSLKQPSVSQALKRLEDRLGQRLIDRDPGHFALTPQGIALLDEARAAHAAVLRAALAVTEAGSEIAGEVVLALASHVVTPVLDRALHDFFPRHPKARLSIEILPSADALARVASHQASLAICLWSNPPGGLQSAVFYREFFGLFCGPGHPLFGRKGLGLADLAGHAAVSFQTDRLGDALSAVAHLRQQAGLTGPIGQSTHLEEVRRMVQAGLGIGPLPLHVAAEDVQAQRLWRLPPYEDPPAIDVHLAYAPKARRNRAEQAFLDHLHRVLADTPLSARIYGP</sequence>
<comment type="caution">
    <text evidence="6">The sequence shown here is derived from an EMBL/GenBank/DDBJ whole genome shotgun (WGS) entry which is preliminary data.</text>
</comment>
<dbReference type="RefSeq" id="WP_335424492.1">
    <property type="nucleotide sequence ID" value="NZ_JBALHR010000010.1"/>
</dbReference>
<dbReference type="CDD" id="cd05466">
    <property type="entry name" value="PBP2_LTTR_substrate"/>
    <property type="match status" value="1"/>
</dbReference>
<keyword evidence="2" id="KW-0805">Transcription regulation</keyword>
<dbReference type="InterPro" id="IPR022689">
    <property type="entry name" value="Iron_dep_repressor"/>
</dbReference>
<evidence type="ECO:0000256" key="2">
    <source>
        <dbReference type="ARBA" id="ARBA00023015"/>
    </source>
</evidence>
<dbReference type="InterPro" id="IPR000835">
    <property type="entry name" value="HTH_MarR-typ"/>
</dbReference>
<name>A0ABU8BYX7_9RHOB</name>
<dbReference type="PROSITE" id="PS50931">
    <property type="entry name" value="HTH_LYSR"/>
    <property type="match status" value="1"/>
</dbReference>
<dbReference type="InterPro" id="IPR036388">
    <property type="entry name" value="WH-like_DNA-bd_sf"/>
</dbReference>
<evidence type="ECO:0000259" key="5">
    <source>
        <dbReference type="PROSITE" id="PS50931"/>
    </source>
</evidence>
<dbReference type="SUPFAM" id="SSF53850">
    <property type="entry name" value="Periplasmic binding protein-like II"/>
    <property type="match status" value="1"/>
</dbReference>
<keyword evidence="4" id="KW-0804">Transcription</keyword>
<dbReference type="InterPro" id="IPR036390">
    <property type="entry name" value="WH_DNA-bd_sf"/>
</dbReference>
<evidence type="ECO:0000256" key="4">
    <source>
        <dbReference type="ARBA" id="ARBA00023163"/>
    </source>
</evidence>
<accession>A0ABU8BYX7</accession>
<dbReference type="SMART" id="SM00529">
    <property type="entry name" value="HTH_DTXR"/>
    <property type="match status" value="1"/>
</dbReference>